<evidence type="ECO:0000313" key="5">
    <source>
        <dbReference type="Proteomes" id="UP000321598"/>
    </source>
</evidence>
<protein>
    <submittedName>
        <fullName evidence="2 3">Thioredoxin</fullName>
    </submittedName>
</protein>
<sequence length="100" mass="11635">MNATTKQHVANVREHFDKDKHLVFGYTPTCGTCKISERMLDIANEILKLPITKIDLNFHPEYSQDNEIQSVPVLQLMSKDKEIKRIYAFQSVPYLLENLQ</sequence>
<gene>
    <name evidence="3" type="ORF">NCTC12413_02034</name>
    <name evidence="2" type="ORF">SAR03_05680</name>
</gene>
<evidence type="ECO:0000313" key="2">
    <source>
        <dbReference type="EMBL" id="GEP99530.1"/>
    </source>
</evidence>
<dbReference type="Proteomes" id="UP000321598">
    <property type="component" value="Unassembled WGS sequence"/>
</dbReference>
<evidence type="ECO:0000259" key="1">
    <source>
        <dbReference type="Pfam" id="PF00085"/>
    </source>
</evidence>
<dbReference type="Proteomes" id="UP000254956">
    <property type="component" value="Unassembled WGS sequence"/>
</dbReference>
<dbReference type="AlphaFoldDB" id="A0A2T7BSV0"/>
<dbReference type="InterPro" id="IPR036249">
    <property type="entry name" value="Thioredoxin-like_sf"/>
</dbReference>
<proteinExistence type="predicted"/>
<dbReference type="EMBL" id="UGZE01000001">
    <property type="protein sequence ID" value="SUJ22868.1"/>
    <property type="molecule type" value="Genomic_DNA"/>
</dbReference>
<dbReference type="InterPro" id="IPR013766">
    <property type="entry name" value="Thioredoxin_domain"/>
</dbReference>
<name>A0A2T7BSV0_9STAP</name>
<dbReference type="Gene3D" id="3.40.30.10">
    <property type="entry name" value="Glutaredoxin"/>
    <property type="match status" value="1"/>
</dbReference>
<dbReference type="CDD" id="cd02947">
    <property type="entry name" value="TRX_family"/>
    <property type="match status" value="1"/>
</dbReference>
<dbReference type="SUPFAM" id="SSF52833">
    <property type="entry name" value="Thioredoxin-like"/>
    <property type="match status" value="1"/>
</dbReference>
<evidence type="ECO:0000313" key="4">
    <source>
        <dbReference type="Proteomes" id="UP000254956"/>
    </source>
</evidence>
<reference evidence="2 5" key="2">
    <citation type="submission" date="2019-07" db="EMBL/GenBank/DDBJ databases">
        <title>Whole genome shotgun sequence of Staphylococcus arlettae NBRC 109765.</title>
        <authorList>
            <person name="Hosoyama A."/>
            <person name="Uohara A."/>
            <person name="Ohji S."/>
            <person name="Ichikawa N."/>
        </authorList>
    </citation>
    <scope>NUCLEOTIDE SEQUENCE [LARGE SCALE GENOMIC DNA]</scope>
    <source>
        <strain evidence="2 5">NBRC 109765</strain>
    </source>
</reference>
<evidence type="ECO:0000313" key="3">
    <source>
        <dbReference type="EMBL" id="SUJ22868.1"/>
    </source>
</evidence>
<keyword evidence="5" id="KW-1185">Reference proteome</keyword>
<dbReference type="OrthoDB" id="5784238at2"/>
<organism evidence="3 4">
    <name type="scientific">Staphylococcus arlettae</name>
    <dbReference type="NCBI Taxonomy" id="29378"/>
    <lineage>
        <taxon>Bacteria</taxon>
        <taxon>Bacillati</taxon>
        <taxon>Bacillota</taxon>
        <taxon>Bacilli</taxon>
        <taxon>Bacillales</taxon>
        <taxon>Staphylococcaceae</taxon>
        <taxon>Staphylococcus</taxon>
    </lineage>
</organism>
<dbReference type="STRING" id="1212545.SARL_03196"/>
<dbReference type="RefSeq" id="WP_002509389.1">
    <property type="nucleotide sequence ID" value="NZ_AP019698.1"/>
</dbReference>
<reference evidence="3 4" key="1">
    <citation type="submission" date="2018-06" db="EMBL/GenBank/DDBJ databases">
        <authorList>
            <consortium name="Pathogen Informatics"/>
            <person name="Doyle S."/>
        </authorList>
    </citation>
    <scope>NUCLEOTIDE SEQUENCE [LARGE SCALE GENOMIC DNA]</scope>
    <source>
        <strain evidence="3 4">NCTC12413</strain>
    </source>
</reference>
<accession>A0A2T7BSV0</accession>
<dbReference type="Pfam" id="PF00085">
    <property type="entry name" value="Thioredoxin"/>
    <property type="match status" value="1"/>
</dbReference>
<feature type="domain" description="Thioredoxin" evidence="1">
    <location>
        <begin position="6"/>
        <end position="87"/>
    </location>
</feature>
<dbReference type="GeneID" id="97288340"/>
<dbReference type="EMBL" id="BKAV01000003">
    <property type="protein sequence ID" value="GEP99530.1"/>
    <property type="molecule type" value="Genomic_DNA"/>
</dbReference>